<dbReference type="GO" id="GO:0005789">
    <property type="term" value="C:endoplasmic reticulum membrane"/>
    <property type="evidence" value="ECO:0007669"/>
    <property type="project" value="UniProtKB-SubCell"/>
</dbReference>
<accession>A0A250XED4</accession>
<keyword evidence="11" id="KW-0472">Membrane</keyword>
<keyword evidence="6" id="KW-0808">Transferase</keyword>
<comment type="similarity">
    <text evidence="3">Belongs to the glycosyltransferase 2 family.</text>
</comment>
<dbReference type="Gene3D" id="3.90.550.10">
    <property type="entry name" value="Spore Coat Polysaccharide Biosynthesis Protein SpsA, Chain A"/>
    <property type="match status" value="1"/>
</dbReference>
<protein>
    <recommendedName>
        <fullName evidence="4">dolichyl-phosphate beta-glucosyltransferase</fullName>
        <ecNumber evidence="4">2.4.1.117</ecNumber>
    </recommendedName>
</protein>
<evidence type="ECO:0000256" key="5">
    <source>
        <dbReference type="ARBA" id="ARBA00022676"/>
    </source>
</evidence>
<dbReference type="PANTHER" id="PTHR10859">
    <property type="entry name" value="GLYCOSYL TRANSFERASE"/>
    <property type="match status" value="1"/>
</dbReference>
<organism evidence="14 15">
    <name type="scientific">Chlamydomonas eustigma</name>
    <dbReference type="NCBI Taxonomy" id="1157962"/>
    <lineage>
        <taxon>Eukaryota</taxon>
        <taxon>Viridiplantae</taxon>
        <taxon>Chlorophyta</taxon>
        <taxon>core chlorophytes</taxon>
        <taxon>Chlorophyceae</taxon>
        <taxon>CS clade</taxon>
        <taxon>Chlamydomonadales</taxon>
        <taxon>Chlamydomonadaceae</taxon>
        <taxon>Chlamydomonas</taxon>
    </lineage>
</organism>
<proteinExistence type="inferred from homology"/>
<dbReference type="OrthoDB" id="3784at2759"/>
<sequence>MMILCLFVLFSVGAAIFILLTSIINFATRLQLSLERPIPVTLEDFESLSPPASPSIQDPSSKSLSIIIPAFNEQDRLGATLDEAMNYLQQRRNVSGPHFTYEVIVVDDGSRDETVRLAAGYVQRYGFDAVRVLKSSRNMGKGHAVRRGCLCSRGEVVLFMDADGATRISDLEKLECALRKLTEEKSAETHQGVVFGSRSHLERAAMAQRSALRNILTKGFHLLVTLVAGSKIRDTQCGFKLFSRKAALLLFGNQRLQRWCFDVELLHLAEQFEIPVSEVSVRWTEMPGSKIRFTSILHMAFELLTIKICYQVLGLWKVYSEPELRELISLAIMN</sequence>
<comment type="pathway">
    <text evidence="2">Protein modification; protein glycosylation.</text>
</comment>
<evidence type="ECO:0000313" key="14">
    <source>
        <dbReference type="EMBL" id="GAX81411.1"/>
    </source>
</evidence>
<comment type="subcellular location">
    <subcellularLocation>
        <location evidence="1">Endoplasmic reticulum membrane</location>
        <topology evidence="1">Single-pass membrane protein</topology>
    </subcellularLocation>
</comment>
<evidence type="ECO:0000256" key="10">
    <source>
        <dbReference type="ARBA" id="ARBA00022989"/>
    </source>
</evidence>
<dbReference type="SUPFAM" id="SSF53448">
    <property type="entry name" value="Nucleotide-diphospho-sugar transferases"/>
    <property type="match status" value="1"/>
</dbReference>
<reference evidence="14 15" key="1">
    <citation type="submission" date="2017-08" db="EMBL/GenBank/DDBJ databases">
        <title>Acidophilic green algal genome provides insights into adaptation to an acidic environment.</title>
        <authorList>
            <person name="Hirooka S."/>
            <person name="Hirose Y."/>
            <person name="Kanesaki Y."/>
            <person name="Higuchi S."/>
            <person name="Fujiwara T."/>
            <person name="Onuma R."/>
            <person name="Era A."/>
            <person name="Ohbayashi R."/>
            <person name="Uzuka A."/>
            <person name="Nozaki H."/>
            <person name="Yoshikawa H."/>
            <person name="Miyagishima S.Y."/>
        </authorList>
    </citation>
    <scope>NUCLEOTIDE SEQUENCE [LARGE SCALE GENOMIC DNA]</scope>
    <source>
        <strain evidence="14 15">NIES-2499</strain>
    </source>
</reference>
<dbReference type="Proteomes" id="UP000232323">
    <property type="component" value="Unassembled WGS sequence"/>
</dbReference>
<dbReference type="Pfam" id="PF00535">
    <property type="entry name" value="Glycos_transf_2"/>
    <property type="match status" value="1"/>
</dbReference>
<dbReference type="InterPro" id="IPR001173">
    <property type="entry name" value="Glyco_trans_2-like"/>
</dbReference>
<keyword evidence="8" id="KW-0256">Endoplasmic reticulum</keyword>
<keyword evidence="7" id="KW-0812">Transmembrane</keyword>
<evidence type="ECO:0000256" key="2">
    <source>
        <dbReference type="ARBA" id="ARBA00004922"/>
    </source>
</evidence>
<dbReference type="InterPro" id="IPR029044">
    <property type="entry name" value="Nucleotide-diphossugar_trans"/>
</dbReference>
<comment type="catalytic activity">
    <reaction evidence="12">
        <text>a di-trans,poly-cis-dolichyl phosphate + UDP-alpha-D-glucose = a di-trans,poly-cis-dolichyl beta-D-glucosyl phosphate + UDP</text>
        <dbReference type="Rhea" id="RHEA:15401"/>
        <dbReference type="Rhea" id="RHEA-COMP:19498"/>
        <dbReference type="Rhea" id="RHEA-COMP:19502"/>
        <dbReference type="ChEBI" id="CHEBI:57525"/>
        <dbReference type="ChEBI" id="CHEBI:57683"/>
        <dbReference type="ChEBI" id="CHEBI:58223"/>
        <dbReference type="ChEBI" id="CHEBI:58885"/>
        <dbReference type="EC" id="2.4.1.117"/>
    </reaction>
    <physiologicalReaction direction="left-to-right" evidence="12">
        <dbReference type="Rhea" id="RHEA:15402"/>
    </physiologicalReaction>
</comment>
<dbReference type="GO" id="GO:0004581">
    <property type="term" value="F:dolichyl-phosphate beta-glucosyltransferase activity"/>
    <property type="evidence" value="ECO:0007669"/>
    <property type="project" value="UniProtKB-EC"/>
</dbReference>
<keyword evidence="9" id="KW-0735">Signal-anchor</keyword>
<dbReference type="STRING" id="1157962.A0A250XED4"/>
<dbReference type="CDD" id="cd04188">
    <property type="entry name" value="DPG_synthase"/>
    <property type="match status" value="1"/>
</dbReference>
<name>A0A250XED4_9CHLO</name>
<evidence type="ECO:0000256" key="9">
    <source>
        <dbReference type="ARBA" id="ARBA00022968"/>
    </source>
</evidence>
<evidence type="ECO:0000256" key="11">
    <source>
        <dbReference type="ARBA" id="ARBA00023136"/>
    </source>
</evidence>
<evidence type="ECO:0000256" key="1">
    <source>
        <dbReference type="ARBA" id="ARBA00004389"/>
    </source>
</evidence>
<evidence type="ECO:0000313" key="15">
    <source>
        <dbReference type="Proteomes" id="UP000232323"/>
    </source>
</evidence>
<keyword evidence="5" id="KW-0328">Glycosyltransferase</keyword>
<dbReference type="EC" id="2.4.1.117" evidence="4"/>
<keyword evidence="15" id="KW-1185">Reference proteome</keyword>
<evidence type="ECO:0000256" key="6">
    <source>
        <dbReference type="ARBA" id="ARBA00022679"/>
    </source>
</evidence>
<evidence type="ECO:0000256" key="8">
    <source>
        <dbReference type="ARBA" id="ARBA00022824"/>
    </source>
</evidence>
<dbReference type="AlphaFoldDB" id="A0A250XED4"/>
<dbReference type="GO" id="GO:0006487">
    <property type="term" value="P:protein N-linked glycosylation"/>
    <property type="evidence" value="ECO:0007669"/>
    <property type="project" value="TreeGrafter"/>
</dbReference>
<evidence type="ECO:0000256" key="4">
    <source>
        <dbReference type="ARBA" id="ARBA00012583"/>
    </source>
</evidence>
<evidence type="ECO:0000259" key="13">
    <source>
        <dbReference type="Pfam" id="PF00535"/>
    </source>
</evidence>
<feature type="domain" description="Glycosyltransferase 2-like" evidence="13">
    <location>
        <begin position="65"/>
        <end position="246"/>
    </location>
</feature>
<evidence type="ECO:0000256" key="3">
    <source>
        <dbReference type="ARBA" id="ARBA00006739"/>
    </source>
</evidence>
<comment type="caution">
    <text evidence="14">The sequence shown here is derived from an EMBL/GenBank/DDBJ whole genome shotgun (WGS) entry which is preliminary data.</text>
</comment>
<keyword evidence="10" id="KW-1133">Transmembrane helix</keyword>
<dbReference type="EMBL" id="BEGY01000065">
    <property type="protein sequence ID" value="GAX81411.1"/>
    <property type="molecule type" value="Genomic_DNA"/>
</dbReference>
<evidence type="ECO:0000256" key="7">
    <source>
        <dbReference type="ARBA" id="ARBA00022692"/>
    </source>
</evidence>
<evidence type="ECO:0000256" key="12">
    <source>
        <dbReference type="ARBA" id="ARBA00045097"/>
    </source>
</evidence>
<dbReference type="InterPro" id="IPR035518">
    <property type="entry name" value="DPG_synthase"/>
</dbReference>
<gene>
    <name evidence="14" type="ORF">CEUSTIGMA_g8841.t1</name>
</gene>
<dbReference type="PANTHER" id="PTHR10859:SF91">
    <property type="entry name" value="DOLICHYL-PHOSPHATE BETA-GLUCOSYLTRANSFERASE"/>
    <property type="match status" value="1"/>
</dbReference>